<dbReference type="InterPro" id="IPR010992">
    <property type="entry name" value="IHF-like_DNA-bd_dom_sf"/>
</dbReference>
<protein>
    <submittedName>
        <fullName evidence="3">Nucleoid DNA-binding protein</fullName>
    </submittedName>
</protein>
<dbReference type="Pfam" id="PF00216">
    <property type="entry name" value="Bac_DNA_binding"/>
    <property type="match status" value="1"/>
</dbReference>
<reference evidence="3 4" key="1">
    <citation type="submission" date="2019-03" db="EMBL/GenBank/DDBJ databases">
        <title>Genomic Encyclopedia of Type Strains, Phase IV (KMG-IV): sequencing the most valuable type-strain genomes for metagenomic binning, comparative biology and taxonomic classification.</title>
        <authorList>
            <person name="Goeker M."/>
        </authorList>
    </citation>
    <scope>NUCLEOTIDE SEQUENCE [LARGE SCALE GENOMIC DNA]</scope>
    <source>
        <strain evidence="3 4">DSM 25903</strain>
    </source>
</reference>
<dbReference type="EMBL" id="SNZR01000013">
    <property type="protein sequence ID" value="TDR90306.1"/>
    <property type="molecule type" value="Genomic_DNA"/>
</dbReference>
<evidence type="ECO:0000256" key="1">
    <source>
        <dbReference type="ARBA" id="ARBA00010529"/>
    </source>
</evidence>
<dbReference type="GO" id="GO:0003677">
    <property type="term" value="F:DNA binding"/>
    <property type="evidence" value="ECO:0007669"/>
    <property type="project" value="UniProtKB-KW"/>
</dbReference>
<dbReference type="Proteomes" id="UP000295122">
    <property type="component" value="Unassembled WGS sequence"/>
</dbReference>
<sequence>MTFPELVEAVRRETCWPRTKVERVLRAGFRQIQAGISRDGEVCIFGFGKFAIKEMPDRDALDFRTGERIRASGKRKVRFTPFGRTARAARNRR</sequence>
<dbReference type="GO" id="GO:0030527">
    <property type="term" value="F:structural constituent of chromatin"/>
    <property type="evidence" value="ECO:0007669"/>
    <property type="project" value="InterPro"/>
</dbReference>
<comment type="similarity">
    <text evidence="1">Belongs to the bacterial histone-like protein family.</text>
</comment>
<keyword evidence="4" id="KW-1185">Reference proteome</keyword>
<dbReference type="AlphaFoldDB" id="A0A4R7C1N9"/>
<name>A0A4R7C1N9_9HYPH</name>
<organism evidence="3 4">
    <name type="scientific">Enterovirga rhinocerotis</name>
    <dbReference type="NCBI Taxonomy" id="1339210"/>
    <lineage>
        <taxon>Bacteria</taxon>
        <taxon>Pseudomonadati</taxon>
        <taxon>Pseudomonadota</taxon>
        <taxon>Alphaproteobacteria</taxon>
        <taxon>Hyphomicrobiales</taxon>
        <taxon>Methylobacteriaceae</taxon>
        <taxon>Enterovirga</taxon>
    </lineage>
</organism>
<keyword evidence="2 3" id="KW-0238">DNA-binding</keyword>
<dbReference type="Gene3D" id="4.10.520.10">
    <property type="entry name" value="IHF-like DNA-binding proteins"/>
    <property type="match status" value="1"/>
</dbReference>
<evidence type="ECO:0000313" key="3">
    <source>
        <dbReference type="EMBL" id="TDR90306.1"/>
    </source>
</evidence>
<dbReference type="InterPro" id="IPR000119">
    <property type="entry name" value="Hist_DNA-bd"/>
</dbReference>
<accession>A0A4R7C1N9</accession>
<comment type="caution">
    <text evidence="3">The sequence shown here is derived from an EMBL/GenBank/DDBJ whole genome shotgun (WGS) entry which is preliminary data.</text>
</comment>
<dbReference type="RefSeq" id="WP_166652490.1">
    <property type="nucleotide sequence ID" value="NZ_SNZR01000013.1"/>
</dbReference>
<evidence type="ECO:0000313" key="4">
    <source>
        <dbReference type="Proteomes" id="UP000295122"/>
    </source>
</evidence>
<gene>
    <name evidence="3" type="ORF">EV668_3154</name>
</gene>
<evidence type="ECO:0000256" key="2">
    <source>
        <dbReference type="ARBA" id="ARBA00023125"/>
    </source>
</evidence>
<dbReference type="SUPFAM" id="SSF47729">
    <property type="entry name" value="IHF-like DNA-binding proteins"/>
    <property type="match status" value="1"/>
</dbReference>
<proteinExistence type="inferred from homology"/>